<evidence type="ECO:0000259" key="1">
    <source>
        <dbReference type="Pfam" id="PF13676"/>
    </source>
</evidence>
<dbReference type="InterPro" id="IPR000157">
    <property type="entry name" value="TIR_dom"/>
</dbReference>
<gene>
    <name evidence="2" type="ORF">AW06_003972</name>
</gene>
<dbReference type="GO" id="GO:0007165">
    <property type="term" value="P:signal transduction"/>
    <property type="evidence" value="ECO:0007669"/>
    <property type="project" value="InterPro"/>
</dbReference>
<evidence type="ECO:0000313" key="3">
    <source>
        <dbReference type="Proteomes" id="UP000021315"/>
    </source>
</evidence>
<dbReference type="EMBL" id="JDST02000109">
    <property type="protein sequence ID" value="KFB75009.1"/>
    <property type="molecule type" value="Genomic_DNA"/>
</dbReference>
<protein>
    <recommendedName>
        <fullName evidence="1">TIR domain-containing protein</fullName>
    </recommendedName>
</protein>
<dbReference type="STRING" id="1453999.AW06_003972"/>
<dbReference type="Gene3D" id="3.40.50.10140">
    <property type="entry name" value="Toll/interleukin-1 receptor homology (TIR) domain"/>
    <property type="match status" value="1"/>
</dbReference>
<keyword evidence="3" id="KW-1185">Reference proteome</keyword>
<reference evidence="2" key="1">
    <citation type="submission" date="2014-02" db="EMBL/GenBank/DDBJ databases">
        <title>Expanding our view of genomic diversity in Candidatus Accumulibacter clades.</title>
        <authorList>
            <person name="Skennerton C.T."/>
            <person name="Barr J.J."/>
            <person name="Slater F.R."/>
            <person name="Bond P.L."/>
            <person name="Tyson G.W."/>
        </authorList>
    </citation>
    <scope>NUCLEOTIDE SEQUENCE [LARGE SCALE GENOMIC DNA]</scope>
</reference>
<comment type="caution">
    <text evidence="2">The sequence shown here is derived from an EMBL/GenBank/DDBJ whole genome shotgun (WGS) entry which is preliminary data.</text>
</comment>
<dbReference type="Pfam" id="PF13676">
    <property type="entry name" value="TIR_2"/>
    <property type="match status" value="1"/>
</dbReference>
<feature type="domain" description="TIR" evidence="1">
    <location>
        <begin position="343"/>
        <end position="455"/>
    </location>
</feature>
<dbReference type="InterPro" id="IPR035897">
    <property type="entry name" value="Toll_tir_struct_dom_sf"/>
</dbReference>
<dbReference type="Proteomes" id="UP000021315">
    <property type="component" value="Unassembled WGS sequence"/>
</dbReference>
<sequence length="481" mass="54167">MSLQKRSWSAPTRRAVEVALKTTAGSSRSRLQEKLLERLRTLRDDVLWQDFARTWAATFGTAVVDDAEVLFGDCLSQPPRELLEGVLWFAQELRELVAHDIGKRSLIGETAIAIGLLACERHILNQCPQLADGAPVAGMLIDADDRLAAAVIAAVWSRMGIRLVVDKQTAAPRVDNLLPHDVEPLEYLWSDDRDRALAEVQAMVDAARLRELDSYHGNERERGRRVRLEQVRSRGIPAQEALQIGLRRVEEHLGARPIFGIQHADPHPMHDANLRREFAVELGVHTFLFDAAAKESLSESEAGAWQKARLQPDVLNCIGPLFEALYPEEVKSMKALQDMHFRVALSFPGEHRPYVKAISDELKKGLGPEELFYDDDFKAHLARPSAHLPLMKVYGDQSDLLVVFLCAEYQQKQWCGLEWRVVYEQIMQRQEARIMLFRFDDARIDGLLSVDIAIDCGADRLPPAEAAGLILKRLHATPPKP</sequence>
<proteinExistence type="predicted"/>
<name>A0A080MCV0_9PROT</name>
<dbReference type="AlphaFoldDB" id="A0A080MCV0"/>
<evidence type="ECO:0000313" key="2">
    <source>
        <dbReference type="EMBL" id="KFB75009.1"/>
    </source>
</evidence>
<organism evidence="2 3">
    <name type="scientific">Candidatus Accumulibacter cognatus</name>
    <dbReference type="NCBI Taxonomy" id="2954383"/>
    <lineage>
        <taxon>Bacteria</taxon>
        <taxon>Pseudomonadati</taxon>
        <taxon>Pseudomonadota</taxon>
        <taxon>Betaproteobacteria</taxon>
        <taxon>Candidatus Accumulibacter</taxon>
    </lineage>
</organism>
<dbReference type="SUPFAM" id="SSF52200">
    <property type="entry name" value="Toll/Interleukin receptor TIR domain"/>
    <property type="match status" value="1"/>
</dbReference>
<accession>A0A080MCV0</accession>